<name>A0ACB7XAE1_9ERIC</name>
<accession>A0ACB7XAE1</accession>
<dbReference type="EMBL" id="CM037156">
    <property type="protein sequence ID" value="KAH7837579.1"/>
    <property type="molecule type" value="Genomic_DNA"/>
</dbReference>
<dbReference type="Proteomes" id="UP000828048">
    <property type="component" value="Chromosome 6"/>
</dbReference>
<organism evidence="1 2">
    <name type="scientific">Vaccinium darrowii</name>
    <dbReference type="NCBI Taxonomy" id="229202"/>
    <lineage>
        <taxon>Eukaryota</taxon>
        <taxon>Viridiplantae</taxon>
        <taxon>Streptophyta</taxon>
        <taxon>Embryophyta</taxon>
        <taxon>Tracheophyta</taxon>
        <taxon>Spermatophyta</taxon>
        <taxon>Magnoliopsida</taxon>
        <taxon>eudicotyledons</taxon>
        <taxon>Gunneridae</taxon>
        <taxon>Pentapetalae</taxon>
        <taxon>asterids</taxon>
        <taxon>Ericales</taxon>
        <taxon>Ericaceae</taxon>
        <taxon>Vaccinioideae</taxon>
        <taxon>Vaccinieae</taxon>
        <taxon>Vaccinium</taxon>
    </lineage>
</organism>
<comment type="caution">
    <text evidence="1">The sequence shown here is derived from an EMBL/GenBank/DDBJ whole genome shotgun (WGS) entry which is preliminary data.</text>
</comment>
<reference evidence="1 2" key="1">
    <citation type="journal article" date="2021" name="Hortic Res">
        <title>High-quality reference genome and annotation aids understanding of berry development for evergreen blueberry (Vaccinium darrowii).</title>
        <authorList>
            <person name="Yu J."/>
            <person name="Hulse-Kemp A.M."/>
            <person name="Babiker E."/>
            <person name="Staton M."/>
        </authorList>
    </citation>
    <scope>NUCLEOTIDE SEQUENCE [LARGE SCALE GENOMIC DNA]</scope>
    <source>
        <strain evidence="2">cv. NJ 8807/NJ 8810</strain>
        <tissue evidence="1">Young leaf</tissue>
    </source>
</reference>
<sequence>MGRQKGEGNRTKARPSSSSMAASLLPSNTAAVGFGGYVGSSRVESSLSTEDAVPFLDIDAEIAQHLKRLARKDPTTKIKALASLSAILKQKSSKEVLPIIPQWAFEYKRLLVDYNREVRRATHDTMTLLGAAVGRDLAPHLKALMGPWWFSQFDPASEVSQAAKRSLQAAFPAQEKRLDALILCTTEIFMYLEENLNLTPQSMSDKATALDELEEMHQQVISSSLLALATFLDILMGLEFEKPGFENTAAEPKKTSKARTTAITYAEKLFSAHKYFLDFLKSRSPAIRSATYSVLRSFIKNIPQAFNEGNMKTLATTILGSFQEKDPACHSPMWETILLFSKRFPDSWTIANVQKTLANRFWHFLRNGCFGSQKVSYPALVLFLDAIPPKSVAGEKFFLEFFQNLWAGRHLSHSLNVDRLAFFQAFRECFLWVLKNGPRYCCGADAIDSLQVTLIDKILLKLLWHDYLPINPAKQDRVLSRQLRDPSESNVQPLHEETTEAVKIKYPMGYMQDLGTCIIEILSGMYSLEHDLLFPFCAVFQENCLELFQQTENIESSSEVIEQVINFLLLLEKHAVQKGEKWPLLKMVGPMLGKLFPLTRTLDSPDIVRLASVAVSVFGPRKIMGELVFHDSTFSSSLSGNTNRELDSNQFLQLYKEKFVPWCLQGNDSSTSARLDLLLVLLDEESFSEQWHGIITYATDLERIGAGPETSDPNYLLVLAMLMEKARVELRKRTEGVNLFCQRGSHPDHWHHELLDSSAVSITHSSVRSSDARFIRAVLGGSTEDDQTSFVSRKAKILIFKELQMNLVAFTMDSTFMWVRDACSLLMDHSVLIIEPSMNVLESARFSLEVFDGSFFCLKNFEDENELVPGTLAAIFLIDWEYRMAVASNDALDDETTRKMKGRMDFGASVHALRRKISSPFFESLSTDIRNRLGSILAQSIRFPIFGEDRFDAGELISLCCLWMLEVLECLCLDQFEEHQLLDQFLSKGDFWPMWILPDFSTGGRSASLRIEKISPNASRNLILVAVIDKLISKIGIHKVLADSNTSTSSPEETSDELISSQSPYCRAWLAAEILCTWKWHGGSALSSFLPLLSTYGRSGNYLHKESFLDSIVNILLDGALVYGASGKLSLTYVWPVSYHEMEGVEEPFLRALASLLFTLFEDNIWGKDKAILLCKILIKKLFVGEEINLNCLRILPLIMSVLIRPLNIVCDESIRDDQRDSFEENQMHDTVEEWLQRTLLLPPLSTWQTGGEMEGWYELVISCFPLSTIAGTQGLKPERDISQMERALLLELLRKQRHATGSSSAANKLPTVQMLQSRLMVVSVGYCWKEFNEEDWEFVVYRLRLWIESAVLIMEEVAENVNEAITSISSTNDSEIVVNKLEHAVLELNPATIKIATNALAAFSLFCGFLGSQADKNASNLNSLKTERWDAIKDRVLEGVLRLFFSTGAAEAIAGSCCDEASLIIASTRLDYPQFWELVASTVVMSSAYARDKSVKSVELWGLSKGPLSSLYAILFSSKPLPVLQYAAFVILSSEPVSSLSIVREDIGGSLNGDTGDHVSYQLESSSEDKIRLREEISCMVEKLPHEILEMDLAAPERVNVLLAWSLLLSHLLSFPSSSPESERLIQHIQEHANWAILDCLFQHIPLELCLAHSLKKKDTELPPVLSEAASAATRAITSSSVLFCVESLWPVEPEKMASLAGAIYGLMLCILPAYVRGWFSDIRDRSTSSAIEYFTRVWCSPPLIRNELSQIKKASFADENFSVSVSKSANEVVATYTKDETGMDLVIRLPASYPLRAVDVDCPRSLGISELKQRKWLMSMLLFVRNQNGALAEAIRIWKSNFDKEFEVQQNINWFYRIEWQRSVCLGDSKLPSPGKCG</sequence>
<proteinExistence type="predicted"/>
<gene>
    <name evidence="1" type="ORF">Vadar_015388</name>
</gene>
<protein>
    <submittedName>
        <fullName evidence="1">Uncharacterized protein</fullName>
    </submittedName>
</protein>
<keyword evidence="2" id="KW-1185">Reference proteome</keyword>
<evidence type="ECO:0000313" key="1">
    <source>
        <dbReference type="EMBL" id="KAH7837579.1"/>
    </source>
</evidence>
<evidence type="ECO:0000313" key="2">
    <source>
        <dbReference type="Proteomes" id="UP000828048"/>
    </source>
</evidence>